<dbReference type="RefSeq" id="WP_160115902.1">
    <property type="nucleotide sequence ID" value="NZ_FNUY01000014.1"/>
</dbReference>
<dbReference type="InterPro" id="IPR036709">
    <property type="entry name" value="Autotransporte_beta_dom_sf"/>
</dbReference>
<evidence type="ECO:0000256" key="1">
    <source>
        <dbReference type="ARBA" id="ARBA00022729"/>
    </source>
</evidence>
<sequence length="959" mass="93583">MLADLTVPTPSPSTLLCALTRSTVLIAVSSLALTLAAGPGWADGGAGGVGGAGGTDSLTSAGGAGGDSNSGHGGGGGGGGAGLTTGGAGGSSAFGGVGGRGGTHGYLGPGLTSSSWGVQGGQGQASPWAYGGGGGGAGGTAAIVTGSGTWTQSNTGTLKGGDGGAGGSATNGYGGAGGSGGVGLYFTSTGAKTISIGSSAEVTGGNGGIGGLGGTANGSHGVGGAAIIGSNLSIILGSNSNVSGGLNGSGTVRANAITFTGGANALTLNSSTTLRGDIEVAGSLVLDSPTDVTLSNVIKGSASVSKIGTSVLTLTGANTYTGGTTVEAGTLRWSGSAAPVQSTAYTVNGGTLDLGSHDLTASSLSGTGGTIALSNYGRLTVDQSTNTSYAGVISGTGDLVKTGSGTLMLSGTNTYSGGTGVYGGRLEVNGSLANAVIVSGGELGGTGSVGQTIISGGTLAPGNPMGTFNVNGVLRLGLRSTYAVEVSSSDASRVNVSSSAHLDGGKVSARFAPGTYVSKQYTILQSSGGIYGQFVSETDTNLPAGFKAALSYGSRNVYLDLTLAMAPPPGTSFTSNQSGVANAVTSYFDSNGSIPLELGGLTPAGLTHAAGEPATGTQTATNGAMTQFMGTLVDASPEGRGVSIAPAPGSFASYAAYGSGKAASSKDVDLPTRKLALTADPDAWRWSVWGSGFGGAQFTGADASAGTAANTNRVYGAAVGADYKLTPSTIAGFALAGGATSFNTYGLGSGKSDLFQAGLFLRQHFGQGYLSAALAYGWQDVTTDRSVGGDRLEAKFDVNSWSGRLETGHRFALGPTALTPYAAAQFTMIALPNYAETAPAGTSLFALSYASRDVTSTRSELGLRADASFSLVGLPLALRGALAWVHNFDTATTAIASFQSLPGATFLVSGAALDRNALRTSATAELDLRNGLSIAATFDSEFGENSRSLGGKGAIRYRW</sequence>
<feature type="compositionally biased region" description="Gly residues" evidence="2">
    <location>
        <begin position="62"/>
        <end position="82"/>
    </location>
</feature>
<organism evidence="5 6">
    <name type="scientific">Bosea lathyri</name>
    <dbReference type="NCBI Taxonomy" id="1036778"/>
    <lineage>
        <taxon>Bacteria</taxon>
        <taxon>Pseudomonadati</taxon>
        <taxon>Pseudomonadota</taxon>
        <taxon>Alphaproteobacteria</taxon>
        <taxon>Hyphomicrobiales</taxon>
        <taxon>Boseaceae</taxon>
        <taxon>Bosea</taxon>
    </lineage>
</organism>
<evidence type="ECO:0000256" key="3">
    <source>
        <dbReference type="SAM" id="SignalP"/>
    </source>
</evidence>
<feature type="region of interest" description="Disordered" evidence="2">
    <location>
        <begin position="59"/>
        <end position="82"/>
    </location>
</feature>
<dbReference type="SMART" id="SM00869">
    <property type="entry name" value="Autotransporter"/>
    <property type="match status" value="1"/>
</dbReference>
<dbReference type="Pfam" id="PF03797">
    <property type="entry name" value="Autotransporter"/>
    <property type="match status" value="1"/>
</dbReference>
<dbReference type="InterPro" id="IPR011050">
    <property type="entry name" value="Pectin_lyase_fold/virulence"/>
</dbReference>
<dbReference type="Proteomes" id="UP000236743">
    <property type="component" value="Unassembled WGS sequence"/>
</dbReference>
<dbReference type="Pfam" id="PF12951">
    <property type="entry name" value="PATR"/>
    <property type="match status" value="2"/>
</dbReference>
<feature type="chain" id="PRO_5009295446" evidence="3">
    <location>
        <begin position="43"/>
        <end position="959"/>
    </location>
</feature>
<dbReference type="AlphaFoldDB" id="A0A1H6D1X5"/>
<dbReference type="SUPFAM" id="SSF103515">
    <property type="entry name" value="Autotransporter"/>
    <property type="match status" value="1"/>
</dbReference>
<dbReference type="EMBL" id="FNUY01000014">
    <property type="protein sequence ID" value="SEG79237.1"/>
    <property type="molecule type" value="Genomic_DNA"/>
</dbReference>
<dbReference type="PROSITE" id="PS51208">
    <property type="entry name" value="AUTOTRANSPORTER"/>
    <property type="match status" value="1"/>
</dbReference>
<evidence type="ECO:0000313" key="5">
    <source>
        <dbReference type="EMBL" id="SEG79237.1"/>
    </source>
</evidence>
<evidence type="ECO:0000313" key="6">
    <source>
        <dbReference type="Proteomes" id="UP000236743"/>
    </source>
</evidence>
<name>A0A1H6D1X5_9HYPH</name>
<protein>
    <submittedName>
        <fullName evidence="5">Autotransporter-associated beta strand repeat-containing protein</fullName>
    </submittedName>
</protein>
<proteinExistence type="predicted"/>
<feature type="domain" description="Autotransporter" evidence="4">
    <location>
        <begin position="681"/>
        <end position="959"/>
    </location>
</feature>
<gene>
    <name evidence="5" type="ORF">SAMN04488115_11447</name>
</gene>
<dbReference type="NCBIfam" id="TIGR02601">
    <property type="entry name" value="autotrns_rpt"/>
    <property type="match status" value="2"/>
</dbReference>
<evidence type="ECO:0000256" key="2">
    <source>
        <dbReference type="SAM" id="MobiDB-lite"/>
    </source>
</evidence>
<keyword evidence="6" id="KW-1185">Reference proteome</keyword>
<dbReference type="SUPFAM" id="SSF51126">
    <property type="entry name" value="Pectin lyase-like"/>
    <property type="match status" value="1"/>
</dbReference>
<feature type="signal peptide" evidence="3">
    <location>
        <begin position="1"/>
        <end position="42"/>
    </location>
</feature>
<dbReference type="InterPro" id="IPR005546">
    <property type="entry name" value="Autotransporte_beta"/>
</dbReference>
<dbReference type="Gene3D" id="2.40.128.130">
    <property type="entry name" value="Autotransporter beta-domain"/>
    <property type="match status" value="1"/>
</dbReference>
<keyword evidence="1 3" id="KW-0732">Signal</keyword>
<reference evidence="5 6" key="1">
    <citation type="submission" date="2016-10" db="EMBL/GenBank/DDBJ databases">
        <authorList>
            <person name="de Groot N.N."/>
        </authorList>
    </citation>
    <scope>NUCLEOTIDE SEQUENCE [LARGE SCALE GENOMIC DNA]</scope>
    <source>
        <strain evidence="5 6">DSM 26656</strain>
    </source>
</reference>
<dbReference type="InterPro" id="IPR013425">
    <property type="entry name" value="Autotrns_rpt"/>
</dbReference>
<accession>A0A1H6D1X5</accession>
<dbReference type="OrthoDB" id="7195851at2"/>
<evidence type="ECO:0000259" key="4">
    <source>
        <dbReference type="PROSITE" id="PS51208"/>
    </source>
</evidence>